<gene>
    <name evidence="2" type="ORF">DPMN_168404</name>
</gene>
<sequence length="79" mass="8730">MNNNNITGRVDGRTHTGVPQSTDSVMKGKGDVKLPEGFMAFPRNQLHAVMQGRPILKSRSYKCHATLSIKQTATRVIHV</sequence>
<protein>
    <submittedName>
        <fullName evidence="2">Uncharacterized protein</fullName>
    </submittedName>
</protein>
<reference evidence="2" key="1">
    <citation type="journal article" date="2019" name="bioRxiv">
        <title>The Genome of the Zebra Mussel, Dreissena polymorpha: A Resource for Invasive Species Research.</title>
        <authorList>
            <person name="McCartney M.A."/>
            <person name="Auch B."/>
            <person name="Kono T."/>
            <person name="Mallez S."/>
            <person name="Zhang Y."/>
            <person name="Obille A."/>
            <person name="Becker A."/>
            <person name="Abrahante J.E."/>
            <person name="Garbe J."/>
            <person name="Badalamenti J.P."/>
            <person name="Herman A."/>
            <person name="Mangelson H."/>
            <person name="Liachko I."/>
            <person name="Sullivan S."/>
            <person name="Sone E.D."/>
            <person name="Koren S."/>
            <person name="Silverstein K.A.T."/>
            <person name="Beckman K.B."/>
            <person name="Gohl D.M."/>
        </authorList>
    </citation>
    <scope>NUCLEOTIDE SEQUENCE</scope>
    <source>
        <strain evidence="2">Duluth1</strain>
        <tissue evidence="2">Whole animal</tissue>
    </source>
</reference>
<evidence type="ECO:0000256" key="1">
    <source>
        <dbReference type="SAM" id="MobiDB-lite"/>
    </source>
</evidence>
<dbReference type="Proteomes" id="UP000828390">
    <property type="component" value="Unassembled WGS sequence"/>
</dbReference>
<dbReference type="EMBL" id="JAIWYP010000008">
    <property type="protein sequence ID" value="KAH3790208.1"/>
    <property type="molecule type" value="Genomic_DNA"/>
</dbReference>
<evidence type="ECO:0000313" key="3">
    <source>
        <dbReference type="Proteomes" id="UP000828390"/>
    </source>
</evidence>
<comment type="caution">
    <text evidence="2">The sequence shown here is derived from an EMBL/GenBank/DDBJ whole genome shotgun (WGS) entry which is preliminary data.</text>
</comment>
<accession>A0A9D4F1W4</accession>
<reference evidence="2" key="2">
    <citation type="submission" date="2020-11" db="EMBL/GenBank/DDBJ databases">
        <authorList>
            <person name="McCartney M.A."/>
            <person name="Auch B."/>
            <person name="Kono T."/>
            <person name="Mallez S."/>
            <person name="Becker A."/>
            <person name="Gohl D.M."/>
            <person name="Silverstein K.A.T."/>
            <person name="Koren S."/>
            <person name="Bechman K.B."/>
            <person name="Herman A."/>
            <person name="Abrahante J.E."/>
            <person name="Garbe J."/>
        </authorList>
    </citation>
    <scope>NUCLEOTIDE SEQUENCE</scope>
    <source>
        <strain evidence="2">Duluth1</strain>
        <tissue evidence="2">Whole animal</tissue>
    </source>
</reference>
<keyword evidence="3" id="KW-1185">Reference proteome</keyword>
<organism evidence="2 3">
    <name type="scientific">Dreissena polymorpha</name>
    <name type="common">Zebra mussel</name>
    <name type="synonym">Mytilus polymorpha</name>
    <dbReference type="NCBI Taxonomy" id="45954"/>
    <lineage>
        <taxon>Eukaryota</taxon>
        <taxon>Metazoa</taxon>
        <taxon>Spiralia</taxon>
        <taxon>Lophotrochozoa</taxon>
        <taxon>Mollusca</taxon>
        <taxon>Bivalvia</taxon>
        <taxon>Autobranchia</taxon>
        <taxon>Heteroconchia</taxon>
        <taxon>Euheterodonta</taxon>
        <taxon>Imparidentia</taxon>
        <taxon>Neoheterodontei</taxon>
        <taxon>Myida</taxon>
        <taxon>Dreissenoidea</taxon>
        <taxon>Dreissenidae</taxon>
        <taxon>Dreissena</taxon>
    </lineage>
</organism>
<feature type="region of interest" description="Disordered" evidence="1">
    <location>
        <begin position="1"/>
        <end position="27"/>
    </location>
</feature>
<proteinExistence type="predicted"/>
<name>A0A9D4F1W4_DREPO</name>
<evidence type="ECO:0000313" key="2">
    <source>
        <dbReference type="EMBL" id="KAH3790208.1"/>
    </source>
</evidence>
<dbReference type="AlphaFoldDB" id="A0A9D4F1W4"/>